<name>X6L8Y6_RETFI</name>
<dbReference type="Proteomes" id="UP000023152">
    <property type="component" value="Unassembled WGS sequence"/>
</dbReference>
<dbReference type="AlphaFoldDB" id="X6L8Y6"/>
<sequence>MKHEESKANRRTELQLQLKEKQYGHVDEGNMMDNGNDASGLSQSTKRRTVSDLSLSSSERSQLLNDIFNHVQNGLTFSHPNFATANAIGLNDPTNLVMMHTNSSPASNVDLNTNITTTATSTTSTDSNSTSNHWLTTSNSLHPSLNSSLLVEPQTHSSKQESLSELSIRDKDTESEKGGLKMSPMQEPPVMDKANSEKYVLPRLMDHSNMKADIMTLPPVPSAAAIAAATATTTTTTTATTSDDKYKRYFERRVETPKTFYEFQQMNKQMYEHEYGHEHGYGYGYGYVQIPKEQKVTRKYARSAADFGEPFLFHNRPLPNRDQIGRHEANNSRNDVTVVRTVYNPTPPPLPTCVPRYAHSNSPSLSLHHVPKSVHVGKFFFFFLKKK</sequence>
<comment type="caution">
    <text evidence="2">The sequence shown here is derived from an EMBL/GenBank/DDBJ whole genome shotgun (WGS) entry which is preliminary data.</text>
</comment>
<evidence type="ECO:0000256" key="1">
    <source>
        <dbReference type="SAM" id="MobiDB-lite"/>
    </source>
</evidence>
<organism evidence="2 3">
    <name type="scientific">Reticulomyxa filosa</name>
    <dbReference type="NCBI Taxonomy" id="46433"/>
    <lineage>
        <taxon>Eukaryota</taxon>
        <taxon>Sar</taxon>
        <taxon>Rhizaria</taxon>
        <taxon>Retaria</taxon>
        <taxon>Foraminifera</taxon>
        <taxon>Monothalamids</taxon>
        <taxon>Reticulomyxidae</taxon>
        <taxon>Reticulomyxa</taxon>
    </lineage>
</organism>
<accession>X6L8Y6</accession>
<gene>
    <name evidence="2" type="ORF">RFI_39569</name>
</gene>
<feature type="compositionally biased region" description="Polar residues" evidence="1">
    <location>
        <begin position="154"/>
        <end position="165"/>
    </location>
</feature>
<reference evidence="2 3" key="1">
    <citation type="journal article" date="2013" name="Curr. Biol.">
        <title>The Genome of the Foraminiferan Reticulomyxa filosa.</title>
        <authorList>
            <person name="Glockner G."/>
            <person name="Hulsmann N."/>
            <person name="Schleicher M."/>
            <person name="Noegel A.A."/>
            <person name="Eichinger L."/>
            <person name="Gallinger C."/>
            <person name="Pawlowski J."/>
            <person name="Sierra R."/>
            <person name="Euteneuer U."/>
            <person name="Pillet L."/>
            <person name="Moustafa A."/>
            <person name="Platzer M."/>
            <person name="Groth M."/>
            <person name="Szafranski K."/>
            <person name="Schliwa M."/>
        </authorList>
    </citation>
    <scope>NUCLEOTIDE SEQUENCE [LARGE SCALE GENOMIC DNA]</scope>
</reference>
<feature type="region of interest" description="Disordered" evidence="1">
    <location>
        <begin position="120"/>
        <end position="139"/>
    </location>
</feature>
<protein>
    <submittedName>
        <fullName evidence="2">Transcription factor E2F/dimerization partner family protein</fullName>
    </submittedName>
</protein>
<keyword evidence="3" id="KW-1185">Reference proteome</keyword>
<feature type="compositionally biased region" description="Basic and acidic residues" evidence="1">
    <location>
        <begin position="167"/>
        <end position="179"/>
    </location>
</feature>
<feature type="region of interest" description="Disordered" evidence="1">
    <location>
        <begin position="24"/>
        <end position="54"/>
    </location>
</feature>
<feature type="region of interest" description="Disordered" evidence="1">
    <location>
        <begin position="150"/>
        <end position="190"/>
    </location>
</feature>
<proteinExistence type="predicted"/>
<dbReference type="EMBL" id="ASPP01048088">
    <property type="protein sequence ID" value="ETN97953.1"/>
    <property type="molecule type" value="Genomic_DNA"/>
</dbReference>
<evidence type="ECO:0000313" key="2">
    <source>
        <dbReference type="EMBL" id="ETN97953.1"/>
    </source>
</evidence>
<evidence type="ECO:0000313" key="3">
    <source>
        <dbReference type="Proteomes" id="UP000023152"/>
    </source>
</evidence>